<feature type="region of interest" description="Disordered" evidence="1">
    <location>
        <begin position="421"/>
        <end position="440"/>
    </location>
</feature>
<sequence>MTSPLAVQLRQELGCRYDSGGASNGYSDSVAWSRSTSGDLQHAKFPGMGRVAPVLRRRVVGESGVDGEKQQITKSAGGSSPNGGNGAHRPPPAFRSRAKPELFSHKDAVLACKGSNSFFSNLGQQGKFGSQSRGTVTQVCTFEGTLEDYFQLRSTDGSSGGEGSSCSASERGSSDDKASTPGNSLDGATPDRRISAASRQPSLPASKDGAHLSGALAADGNVETDDERQPSGKSTGSGVLSAGRDRSDASRGSLCEATGGLEETVAGIDERSAGERDQSAAQEQTAANQMGEKRGRLIELEMKDGCVVWPTDRPVIPLPHWQLTSFSQEPLNAQQWAQLPTVGGLSPYAELLEQPAASTVAAVDIRRAQASSNASRQRGASTPPAAQPVQTTLPRIKLPVGCEAPPLTVQIGTLPYFTAASEQAPSSPTGQVSRQNSGNAGRALRCNSFSAGPRFPSLGAHRRDGLPGAMYTDFSNKHFIQHKTTGAEGEVLRSEDNGASLVVRLKNGRIKKFDRTQCRVIKAVCTPSKTPSDRQLTAAAHHHALAMMMNRSAHAAAGTPGLAHPLQFGSAQSNTNARLPAGLNSTGEQSNAPADKANLRKLSMETLPFLGSASKSLLGFLSLGRTEAPNAPAAHSHAALPDKDQRLSINPALRGADQVPRVEDLVKFAQQQASSTTANTLVVGGPTSHPSIRAVGSHVSVEAVRTKKYVLDDGEEGNMVPVFSRGYESLQAQEAEEAQWLQEAGPQDPAEILRERHRALEELRQRQMEAQEEEIIYAQDAPEATLAPGIVAPTIIKESLVMVPKEQDDTRQLVRAPGIVHPLVMDVPDLEIIRPATNAHQPMVPQILGSSYAPENGMGVEWYASLQQQVKNQLLQHYARTGNLQAATAAVTGSGFPAPQGYVSEMSPYFGHNMGAPAVQRRQAKVLREEADQIEFVPMA</sequence>
<proteinExistence type="predicted"/>
<dbReference type="VEuPathDB" id="ToxoDB:NCLIV_069690"/>
<feature type="region of interest" description="Disordered" evidence="1">
    <location>
        <begin position="60"/>
        <end position="99"/>
    </location>
</feature>
<reference evidence="2" key="2">
    <citation type="submission" date="2011-03" db="EMBL/GenBank/DDBJ databases">
        <authorList>
            <person name="Aslett M."/>
        </authorList>
    </citation>
    <scope>NUCLEOTIDE SEQUENCE</scope>
    <source>
        <strain evidence="2">Liverpool</strain>
    </source>
</reference>
<feature type="region of interest" description="Disordered" evidence="1">
    <location>
        <begin position="369"/>
        <end position="389"/>
    </location>
</feature>
<name>F0JB47_NEOCL</name>
<dbReference type="EMBL" id="LN714488">
    <property type="protein sequence ID" value="CEL71314.1"/>
    <property type="molecule type" value="Genomic_DNA"/>
</dbReference>
<evidence type="ECO:0000313" key="3">
    <source>
        <dbReference type="EMBL" id="CEL71314.1"/>
    </source>
</evidence>
<dbReference type="EMBL" id="CADU01000315">
    <property type="protein sequence ID" value="CCA30154.1"/>
    <property type="molecule type" value="Genomic_DNA"/>
</dbReference>
<gene>
    <name evidence="3" type="ORF">BN1204_069690</name>
    <name evidence="2" type="ORF">NCLIV_069690</name>
</gene>
<feature type="compositionally biased region" description="Basic and acidic residues" evidence="1">
    <location>
        <begin position="268"/>
        <end position="278"/>
    </location>
</feature>
<feature type="compositionally biased region" description="Polar residues" evidence="1">
    <location>
        <begin position="279"/>
        <end position="288"/>
    </location>
</feature>
<evidence type="ECO:0000256" key="1">
    <source>
        <dbReference type="SAM" id="MobiDB-lite"/>
    </source>
</evidence>
<reference evidence="3" key="3">
    <citation type="journal article" date="2015" name="PLoS ONE">
        <title>Comprehensive Evaluation of Toxoplasma gondii VEG and Neospora caninum LIV Genomes with Tachyzoite Stage Transcriptome and Proteome Defines Novel Transcript Features.</title>
        <authorList>
            <person name="Ramaprasad A."/>
            <person name="Mourier T."/>
            <person name="Naeem R."/>
            <person name="Malas T.B."/>
            <person name="Moussa E."/>
            <person name="Panigrahi A."/>
            <person name="Vermont S.J."/>
            <person name="Otto T.D."/>
            <person name="Wastling J."/>
            <person name="Pain A."/>
        </authorList>
    </citation>
    <scope>NUCLEOTIDE SEQUENCE</scope>
    <source>
        <strain evidence="3">Liverpool</strain>
    </source>
</reference>
<feature type="compositionally biased region" description="Polar residues" evidence="1">
    <location>
        <begin position="569"/>
        <end position="592"/>
    </location>
</feature>
<feature type="compositionally biased region" description="Polar residues" evidence="1">
    <location>
        <begin position="421"/>
        <end position="439"/>
    </location>
</feature>
<evidence type="ECO:0000313" key="2">
    <source>
        <dbReference type="EMBL" id="CCA30154.1"/>
    </source>
</evidence>
<feature type="region of interest" description="Disordered" evidence="1">
    <location>
        <begin position="556"/>
        <end position="593"/>
    </location>
</feature>
<dbReference type="AlphaFoldDB" id="F0JB47"/>
<accession>F0JB47</accession>
<feature type="region of interest" description="Disordered" evidence="1">
    <location>
        <begin position="153"/>
        <end position="292"/>
    </location>
</feature>
<reference evidence="2" key="1">
    <citation type="submission" date="2011-03" db="EMBL/GenBank/DDBJ databases">
        <title>Comparative genomics and transcriptomics of Neospora caninum and Toxoplasma gondii.</title>
        <authorList>
            <person name="Reid A.J."/>
            <person name="Sohal A."/>
            <person name="Harris D."/>
            <person name="Quail M."/>
            <person name="Sanders M."/>
            <person name="Berriman M."/>
            <person name="Wastling J.M."/>
            <person name="Pain A."/>
        </authorList>
    </citation>
    <scope>NUCLEOTIDE SEQUENCE</scope>
    <source>
        <strain evidence="2">Liverpool</strain>
    </source>
</reference>
<feature type="compositionally biased region" description="Polar residues" evidence="1">
    <location>
        <begin position="369"/>
        <end position="380"/>
    </location>
</feature>
<organism>
    <name type="scientific">Neospora caninum (strain Liverpool)</name>
    <dbReference type="NCBI Taxonomy" id="572307"/>
    <lineage>
        <taxon>Eukaryota</taxon>
        <taxon>Sar</taxon>
        <taxon>Alveolata</taxon>
        <taxon>Apicomplexa</taxon>
        <taxon>Conoidasida</taxon>
        <taxon>Coccidia</taxon>
        <taxon>Eucoccidiorida</taxon>
        <taxon>Eimeriorina</taxon>
        <taxon>Sarcocystidae</taxon>
        <taxon>Neospora</taxon>
    </lineage>
</organism>
<protein>
    <submittedName>
        <fullName evidence="2">Uncharacterized protein</fullName>
    </submittedName>
</protein>